<keyword evidence="2" id="KW-1185">Reference proteome</keyword>
<reference evidence="2" key="1">
    <citation type="submission" date="2016-06" db="EMBL/GenBank/DDBJ databases">
        <authorList>
            <person name="Varghese N."/>
        </authorList>
    </citation>
    <scope>NUCLEOTIDE SEQUENCE [LARGE SCALE GENOMIC DNA]</scope>
    <source>
        <strain evidence="2">DSM 45555</strain>
    </source>
</reference>
<dbReference type="EMBL" id="FMCV01000009">
    <property type="protein sequence ID" value="SCF14380.1"/>
    <property type="molecule type" value="Genomic_DNA"/>
</dbReference>
<accession>A0A1C4Y126</accession>
<protein>
    <submittedName>
        <fullName evidence="1">Uncharacterized protein</fullName>
    </submittedName>
</protein>
<name>A0A1C4Y126_9ACTN</name>
<proteinExistence type="predicted"/>
<dbReference type="AlphaFoldDB" id="A0A1C4Y126"/>
<sequence>MPSRRARRDTTGQPIPSMREAARVDTEINSCPPVGLPPTARMLFAVVDAGGRLVRGLGATSAIRLAVGMYQVAFDQDVVAAAYVGTVGPATANGLVPQGVITVAPRSGIANAVFVETRGTSGHADRPFHLAVLA</sequence>
<dbReference type="Proteomes" id="UP000198551">
    <property type="component" value="Unassembled WGS sequence"/>
</dbReference>
<gene>
    <name evidence="1" type="ORF">GA0070215_10999</name>
</gene>
<evidence type="ECO:0000313" key="1">
    <source>
        <dbReference type="EMBL" id="SCF14380.1"/>
    </source>
</evidence>
<evidence type="ECO:0000313" key="2">
    <source>
        <dbReference type="Proteomes" id="UP000198551"/>
    </source>
</evidence>
<organism evidence="1 2">
    <name type="scientific">Micromonospora marina</name>
    <dbReference type="NCBI Taxonomy" id="307120"/>
    <lineage>
        <taxon>Bacteria</taxon>
        <taxon>Bacillati</taxon>
        <taxon>Actinomycetota</taxon>
        <taxon>Actinomycetes</taxon>
        <taxon>Micromonosporales</taxon>
        <taxon>Micromonosporaceae</taxon>
        <taxon>Micromonospora</taxon>
    </lineage>
</organism>